<comment type="catalytic activity">
    <reaction evidence="7">
        <text>2 GTP = 3',3'-c-di-GMP + 2 diphosphate</text>
        <dbReference type="Rhea" id="RHEA:24898"/>
        <dbReference type="ChEBI" id="CHEBI:33019"/>
        <dbReference type="ChEBI" id="CHEBI:37565"/>
        <dbReference type="ChEBI" id="CHEBI:58805"/>
        <dbReference type="EC" id="2.7.7.65"/>
    </reaction>
</comment>
<feature type="transmembrane region" description="Helical" evidence="8">
    <location>
        <begin position="109"/>
        <end position="133"/>
    </location>
</feature>
<dbReference type="Pfam" id="PF05231">
    <property type="entry name" value="MASE1"/>
    <property type="match status" value="1"/>
</dbReference>
<dbReference type="NCBIfam" id="TIGR00229">
    <property type="entry name" value="sensory_box"/>
    <property type="match status" value="1"/>
</dbReference>
<feature type="domain" description="PAC" evidence="9">
    <location>
        <begin position="355"/>
        <end position="407"/>
    </location>
</feature>
<dbReference type="PANTHER" id="PTHR45138:SF9">
    <property type="entry name" value="DIGUANYLATE CYCLASE DGCM-RELATED"/>
    <property type="match status" value="1"/>
</dbReference>
<evidence type="ECO:0000256" key="4">
    <source>
        <dbReference type="ARBA" id="ARBA00022692"/>
    </source>
</evidence>
<evidence type="ECO:0000313" key="11">
    <source>
        <dbReference type="EMBL" id="QRF54652.1"/>
    </source>
</evidence>
<sequence length="713" mass="78145">MRAGGAVVGICVFVTALAGIELTRGTERIAAIWISNAVLLAAVLKEERSSWIFLFPAAWLGNILANLQSGDGLLTAATLSAVNMIEVLICALLVTGLTKERDFRRPRPMFILTAVSMGPACLLSAGIAAFALYQMTGASFISVFANWYAADALGLITVTPLLLILNRGDLADLFHRRVLLRTLFVLVVLVTALAAVFLQSTLPLLFLAFPAIILATFCLGFPGAAFSVFLTAMIGLWSTMYGLGPIALIQESLRIKLYALQLFTATSSITSFAIACLLGERTLLMSALSQAPDFHYIKNLRSEIVSANLNVARHVGLRTTTEVLGKTDFDFTNRERAKELFIEEQGVMFSNNPVNNKVERVLDARGNERWFETSKVPLHSATGRVVGMAGVTRDIMERRSLELELKAGKERLDLILSEMSGGLAVINSDGFIIFCNEKYKSLFPLTGELRNPGAYLPSILALSKEKGEAPGLDPKIAMRKLKEGADDELELYNGTWLRIRSNPVANGNTTIVVSDVTDMKKAYFELRGMAKKLELLADTDGLTGLFNRRSFDERIEQEISRCRRNRKPISLIMIDVDRFKAYNDHYGHQAGDAYLQNVARVLEATIKRPADFVARYGGEEMCIVLPETEQSGAFVFAEHVRLAVNRLAIAHAKSEKMHVTISAGVAALVHDGKASTAAELIYRADTALYTAKSGGRDRIACWNGSGDGMLRRM</sequence>
<dbReference type="InterPro" id="IPR029787">
    <property type="entry name" value="Nucleotide_cyclase"/>
</dbReference>
<evidence type="ECO:0000259" key="10">
    <source>
        <dbReference type="PROSITE" id="PS50887"/>
    </source>
</evidence>
<dbReference type="Pfam" id="PF12860">
    <property type="entry name" value="PAS_7"/>
    <property type="match status" value="1"/>
</dbReference>
<keyword evidence="5 8" id="KW-1133">Transmembrane helix</keyword>
<keyword evidence="12" id="KW-1185">Reference proteome</keyword>
<organism evidence="11 12">
    <name type="scientific">Rhizobium rosettiformans</name>
    <dbReference type="NCBI Taxonomy" id="1368430"/>
    <lineage>
        <taxon>Bacteria</taxon>
        <taxon>Pseudomonadati</taxon>
        <taxon>Pseudomonadota</taxon>
        <taxon>Alphaproteobacteria</taxon>
        <taxon>Hyphomicrobiales</taxon>
        <taxon>Rhizobiaceae</taxon>
        <taxon>Rhizobium/Agrobacterium group</taxon>
        <taxon>Rhizobium</taxon>
    </lineage>
</organism>
<feature type="transmembrane region" description="Helical" evidence="8">
    <location>
        <begin position="145"/>
        <end position="166"/>
    </location>
</feature>
<dbReference type="CDD" id="cd01949">
    <property type="entry name" value="GGDEF"/>
    <property type="match status" value="1"/>
</dbReference>
<dbReference type="InterPro" id="IPR000700">
    <property type="entry name" value="PAS-assoc_C"/>
</dbReference>
<dbReference type="SUPFAM" id="SSF55785">
    <property type="entry name" value="PYP-like sensor domain (PAS domain)"/>
    <property type="match status" value="2"/>
</dbReference>
<evidence type="ECO:0000256" key="2">
    <source>
        <dbReference type="ARBA" id="ARBA00012528"/>
    </source>
</evidence>
<feature type="transmembrane region" description="Helical" evidence="8">
    <location>
        <begin position="204"/>
        <end position="221"/>
    </location>
</feature>
<feature type="transmembrane region" description="Helical" evidence="8">
    <location>
        <begin position="51"/>
        <end position="67"/>
    </location>
</feature>
<dbReference type="SMART" id="SM00091">
    <property type="entry name" value="PAS"/>
    <property type="match status" value="2"/>
</dbReference>
<proteinExistence type="predicted"/>
<dbReference type="InterPro" id="IPR050469">
    <property type="entry name" value="Diguanylate_Cyclase"/>
</dbReference>
<dbReference type="InterPro" id="IPR043128">
    <property type="entry name" value="Rev_trsase/Diguanyl_cyclase"/>
</dbReference>
<dbReference type="EMBL" id="CP032407">
    <property type="protein sequence ID" value="QRF54652.1"/>
    <property type="molecule type" value="Genomic_DNA"/>
</dbReference>
<evidence type="ECO:0000256" key="8">
    <source>
        <dbReference type="SAM" id="Phobius"/>
    </source>
</evidence>
<accession>A0ABX7F2Z1</accession>
<dbReference type="Gene3D" id="3.30.450.20">
    <property type="entry name" value="PAS domain"/>
    <property type="match status" value="2"/>
</dbReference>
<dbReference type="NCBIfam" id="TIGR00254">
    <property type="entry name" value="GGDEF"/>
    <property type="match status" value="1"/>
</dbReference>
<keyword evidence="6 8" id="KW-0472">Membrane</keyword>
<dbReference type="CDD" id="cd00130">
    <property type="entry name" value="PAS"/>
    <property type="match status" value="1"/>
</dbReference>
<feature type="transmembrane region" description="Helical" evidence="8">
    <location>
        <begin position="178"/>
        <end position="198"/>
    </location>
</feature>
<gene>
    <name evidence="11" type="ORF">D4A92_24330</name>
</gene>
<dbReference type="PROSITE" id="PS50887">
    <property type="entry name" value="GGDEF"/>
    <property type="match status" value="1"/>
</dbReference>
<dbReference type="SMART" id="SM00267">
    <property type="entry name" value="GGDEF"/>
    <property type="match status" value="1"/>
</dbReference>
<feature type="domain" description="GGDEF" evidence="10">
    <location>
        <begin position="567"/>
        <end position="704"/>
    </location>
</feature>
<name>A0ABX7F2Z1_9HYPH</name>
<evidence type="ECO:0000256" key="1">
    <source>
        <dbReference type="ARBA" id="ARBA00004651"/>
    </source>
</evidence>
<evidence type="ECO:0000313" key="12">
    <source>
        <dbReference type="Proteomes" id="UP000596351"/>
    </source>
</evidence>
<evidence type="ECO:0000256" key="6">
    <source>
        <dbReference type="ARBA" id="ARBA00023136"/>
    </source>
</evidence>
<dbReference type="InterPro" id="IPR000014">
    <property type="entry name" value="PAS"/>
</dbReference>
<keyword evidence="3" id="KW-1003">Cell membrane</keyword>
<dbReference type="Gene3D" id="3.30.70.270">
    <property type="match status" value="1"/>
</dbReference>
<dbReference type="InterPro" id="IPR000160">
    <property type="entry name" value="GGDEF_dom"/>
</dbReference>
<feature type="transmembrane region" description="Helical" evidence="8">
    <location>
        <begin position="28"/>
        <end position="44"/>
    </location>
</feature>
<dbReference type="InterPro" id="IPR007895">
    <property type="entry name" value="MASE1"/>
</dbReference>
<evidence type="ECO:0000259" key="9">
    <source>
        <dbReference type="PROSITE" id="PS50113"/>
    </source>
</evidence>
<geneLocation type="plasmid" evidence="11 12">
    <name>p2</name>
</geneLocation>
<keyword evidence="4 8" id="KW-0812">Transmembrane</keyword>
<keyword evidence="11" id="KW-0614">Plasmid</keyword>
<dbReference type="Pfam" id="PF08448">
    <property type="entry name" value="PAS_4"/>
    <property type="match status" value="1"/>
</dbReference>
<evidence type="ECO:0000256" key="7">
    <source>
        <dbReference type="ARBA" id="ARBA00034247"/>
    </source>
</evidence>
<evidence type="ECO:0000256" key="5">
    <source>
        <dbReference type="ARBA" id="ARBA00022989"/>
    </source>
</evidence>
<comment type="subcellular location">
    <subcellularLocation>
        <location evidence="1">Cell membrane</location>
        <topology evidence="1">Multi-pass membrane protein</topology>
    </subcellularLocation>
</comment>
<dbReference type="PANTHER" id="PTHR45138">
    <property type="entry name" value="REGULATORY COMPONENTS OF SENSORY TRANSDUCTION SYSTEM"/>
    <property type="match status" value="1"/>
</dbReference>
<dbReference type="PROSITE" id="PS50113">
    <property type="entry name" value="PAC"/>
    <property type="match status" value="1"/>
</dbReference>
<dbReference type="InterPro" id="IPR035965">
    <property type="entry name" value="PAS-like_dom_sf"/>
</dbReference>
<evidence type="ECO:0000256" key="3">
    <source>
        <dbReference type="ARBA" id="ARBA00022475"/>
    </source>
</evidence>
<protein>
    <recommendedName>
        <fullName evidence="2">diguanylate cyclase</fullName>
        <ecNumber evidence="2">2.7.7.65</ecNumber>
    </recommendedName>
</protein>
<dbReference type="EC" id="2.7.7.65" evidence="2"/>
<dbReference type="InterPro" id="IPR013656">
    <property type="entry name" value="PAS_4"/>
</dbReference>
<dbReference type="Proteomes" id="UP000596351">
    <property type="component" value="Plasmid p2"/>
</dbReference>
<feature type="transmembrane region" description="Helical" evidence="8">
    <location>
        <begin position="255"/>
        <end position="278"/>
    </location>
</feature>
<dbReference type="Pfam" id="PF00990">
    <property type="entry name" value="GGDEF"/>
    <property type="match status" value="1"/>
</dbReference>
<reference evidence="11 12" key="1">
    <citation type="submission" date="2018-09" db="EMBL/GenBank/DDBJ databases">
        <title>Rhizobium sp. MAE2-X.</title>
        <authorList>
            <person name="Lee Y."/>
            <person name="Jeon C.O."/>
        </authorList>
    </citation>
    <scope>NUCLEOTIDE SEQUENCE [LARGE SCALE GENOMIC DNA]</scope>
    <source>
        <strain evidence="11 12">MAE2-X</strain>
        <plasmid evidence="11 12">p2</plasmid>
    </source>
</reference>
<feature type="transmembrane region" description="Helical" evidence="8">
    <location>
        <begin position="73"/>
        <end position="97"/>
    </location>
</feature>
<dbReference type="SUPFAM" id="SSF55073">
    <property type="entry name" value="Nucleotide cyclase"/>
    <property type="match status" value="1"/>
</dbReference>